<keyword evidence="10" id="KW-1185">Reference proteome</keyword>
<dbReference type="InterPro" id="IPR002338">
    <property type="entry name" value="Hemoglobin_a-typ"/>
</dbReference>
<dbReference type="InterPro" id="IPR000971">
    <property type="entry name" value="Globin"/>
</dbReference>
<dbReference type="PANTHER" id="PTHR11442:SF41">
    <property type="entry name" value="HEMOGLOBIN SUBUNIT ZETA"/>
    <property type="match status" value="1"/>
</dbReference>
<evidence type="ECO:0000256" key="4">
    <source>
        <dbReference type="ARBA" id="ARBA00022621"/>
    </source>
</evidence>
<dbReference type="GO" id="GO:0019825">
    <property type="term" value="F:oxygen binding"/>
    <property type="evidence" value="ECO:0007669"/>
    <property type="project" value="InterPro"/>
</dbReference>
<evidence type="ECO:0000256" key="7">
    <source>
        <dbReference type="RuleBase" id="RU000356"/>
    </source>
</evidence>
<dbReference type="InterPro" id="IPR009050">
    <property type="entry name" value="Globin-like_sf"/>
</dbReference>
<dbReference type="PRINTS" id="PR00815">
    <property type="entry name" value="PIHAEM"/>
</dbReference>
<keyword evidence="2 7" id="KW-0813">Transport</keyword>
<dbReference type="GO" id="GO:0020037">
    <property type="term" value="F:heme binding"/>
    <property type="evidence" value="ECO:0007669"/>
    <property type="project" value="InterPro"/>
</dbReference>
<proteinExistence type="inferred from homology"/>
<accession>A0A3Q1EWQ7</accession>
<dbReference type="SUPFAM" id="SSF46458">
    <property type="entry name" value="Globin-like"/>
    <property type="match status" value="1"/>
</dbReference>
<evidence type="ECO:0000256" key="5">
    <source>
        <dbReference type="ARBA" id="ARBA00022723"/>
    </source>
</evidence>
<evidence type="ECO:0000256" key="3">
    <source>
        <dbReference type="ARBA" id="ARBA00022617"/>
    </source>
</evidence>
<name>A0A3Q1EWQ7_9TELE</name>
<comment type="similarity">
    <text evidence="1 7">Belongs to the globin family.</text>
</comment>
<dbReference type="Ensembl" id="ENSAPOT00000002684.1">
    <property type="protein sequence ID" value="ENSAPOP00000008773.1"/>
    <property type="gene ID" value="ENSAPOG00000010950.1"/>
</dbReference>
<dbReference type="InParanoid" id="A0A3Q1EWQ7"/>
<dbReference type="Gene3D" id="1.10.490.10">
    <property type="entry name" value="Globins"/>
    <property type="match status" value="1"/>
</dbReference>
<protein>
    <submittedName>
        <fullName evidence="9">Hemoglobin, alpha embryonic 5</fullName>
    </submittedName>
</protein>
<dbReference type="CDD" id="cd08927">
    <property type="entry name" value="Hb-alpha-like"/>
    <property type="match status" value="1"/>
</dbReference>
<evidence type="ECO:0000313" key="10">
    <source>
        <dbReference type="Proteomes" id="UP000257200"/>
    </source>
</evidence>
<dbReference type="GO" id="GO:0005506">
    <property type="term" value="F:iron ion binding"/>
    <property type="evidence" value="ECO:0007669"/>
    <property type="project" value="InterPro"/>
</dbReference>
<dbReference type="GO" id="GO:0005344">
    <property type="term" value="F:oxygen carrier activity"/>
    <property type="evidence" value="ECO:0007669"/>
    <property type="project" value="UniProtKB-KW"/>
</dbReference>
<dbReference type="AlphaFoldDB" id="A0A3Q1EWQ7"/>
<keyword evidence="6" id="KW-0408">Iron</keyword>
<organism evidence="9 10">
    <name type="scientific">Acanthochromis polyacanthus</name>
    <name type="common">spiny chromis</name>
    <dbReference type="NCBI Taxonomy" id="80966"/>
    <lineage>
        <taxon>Eukaryota</taxon>
        <taxon>Metazoa</taxon>
        <taxon>Chordata</taxon>
        <taxon>Craniata</taxon>
        <taxon>Vertebrata</taxon>
        <taxon>Euteleostomi</taxon>
        <taxon>Actinopterygii</taxon>
        <taxon>Neopterygii</taxon>
        <taxon>Teleostei</taxon>
        <taxon>Neoteleostei</taxon>
        <taxon>Acanthomorphata</taxon>
        <taxon>Ovalentaria</taxon>
        <taxon>Pomacentridae</taxon>
        <taxon>Acanthochromis</taxon>
    </lineage>
</organism>
<dbReference type="InterPro" id="IPR050056">
    <property type="entry name" value="Hemoglobin_oxygen_transport"/>
</dbReference>
<reference evidence="9" key="1">
    <citation type="submission" date="2025-08" db="UniProtKB">
        <authorList>
            <consortium name="Ensembl"/>
        </authorList>
    </citation>
    <scope>IDENTIFICATION</scope>
</reference>
<dbReference type="STRING" id="80966.ENSAPOP00000008773"/>
<dbReference type="GO" id="GO:0004601">
    <property type="term" value="F:peroxidase activity"/>
    <property type="evidence" value="ECO:0007669"/>
    <property type="project" value="TreeGrafter"/>
</dbReference>
<sequence>MSLTEKDKAAVKALWNKVSKSADAVGADALGRMLSVYPQTKTYFSHWSDLSFGSAPVKAHGKKIMGGVALAVAKIDDLAAGLLELSELHAFKLRVDPNNFKILSHCILVVVATMFPKDFTPEAHVATDKFMSAVGLALSERTLMMTVQPTRNGASGVLVLPLTATSSTTMVTRQVMATSPKRALYRCSSDLRMSKAAPVALR</sequence>
<dbReference type="SMR" id="A0A3Q1EWQ7"/>
<dbReference type="PRINTS" id="PR00612">
    <property type="entry name" value="ALPHAHAEM"/>
</dbReference>
<dbReference type="Pfam" id="PF00042">
    <property type="entry name" value="Globin"/>
    <property type="match status" value="1"/>
</dbReference>
<dbReference type="InterPro" id="IPR002339">
    <property type="entry name" value="Hemoglobin_pi"/>
</dbReference>
<dbReference type="GO" id="GO:0072562">
    <property type="term" value="C:blood microparticle"/>
    <property type="evidence" value="ECO:0007669"/>
    <property type="project" value="TreeGrafter"/>
</dbReference>
<dbReference type="GO" id="GO:0031838">
    <property type="term" value="C:haptoglobin-hemoglobin complex"/>
    <property type="evidence" value="ECO:0007669"/>
    <property type="project" value="TreeGrafter"/>
</dbReference>
<dbReference type="GO" id="GO:0005833">
    <property type="term" value="C:hemoglobin complex"/>
    <property type="evidence" value="ECO:0007669"/>
    <property type="project" value="InterPro"/>
</dbReference>
<keyword evidence="3 7" id="KW-0349">Heme</keyword>
<evidence type="ECO:0000256" key="2">
    <source>
        <dbReference type="ARBA" id="ARBA00022448"/>
    </source>
</evidence>
<dbReference type="FunFam" id="1.10.490.10:FF:000002">
    <property type="entry name" value="Hemoglobin subunit alpha"/>
    <property type="match status" value="1"/>
</dbReference>
<dbReference type="PROSITE" id="PS01033">
    <property type="entry name" value="GLOBIN"/>
    <property type="match status" value="1"/>
</dbReference>
<dbReference type="Proteomes" id="UP000257200">
    <property type="component" value="Unplaced"/>
</dbReference>
<evidence type="ECO:0000256" key="1">
    <source>
        <dbReference type="ARBA" id="ARBA00008705"/>
    </source>
</evidence>
<dbReference type="InterPro" id="IPR012292">
    <property type="entry name" value="Globin/Proto"/>
</dbReference>
<evidence type="ECO:0000259" key="8">
    <source>
        <dbReference type="PROSITE" id="PS01033"/>
    </source>
</evidence>
<dbReference type="GO" id="GO:0042744">
    <property type="term" value="P:hydrogen peroxide catabolic process"/>
    <property type="evidence" value="ECO:0007669"/>
    <property type="project" value="TreeGrafter"/>
</dbReference>
<dbReference type="GO" id="GO:0043177">
    <property type="term" value="F:organic acid binding"/>
    <property type="evidence" value="ECO:0007669"/>
    <property type="project" value="TreeGrafter"/>
</dbReference>
<dbReference type="PANTHER" id="PTHR11442">
    <property type="entry name" value="HEMOGLOBIN FAMILY MEMBER"/>
    <property type="match status" value="1"/>
</dbReference>
<dbReference type="GeneTree" id="ENSGT00940000163288"/>
<evidence type="ECO:0000313" key="9">
    <source>
        <dbReference type="Ensembl" id="ENSAPOP00000008773.1"/>
    </source>
</evidence>
<reference evidence="9" key="2">
    <citation type="submission" date="2025-09" db="UniProtKB">
        <authorList>
            <consortium name="Ensembl"/>
        </authorList>
    </citation>
    <scope>IDENTIFICATION</scope>
</reference>
<feature type="domain" description="Globin" evidence="8">
    <location>
        <begin position="2"/>
        <end position="143"/>
    </location>
</feature>
<dbReference type="GO" id="GO:0031720">
    <property type="term" value="F:haptoglobin binding"/>
    <property type="evidence" value="ECO:0007669"/>
    <property type="project" value="TreeGrafter"/>
</dbReference>
<keyword evidence="4 7" id="KW-0561">Oxygen transport</keyword>
<evidence type="ECO:0000256" key="6">
    <source>
        <dbReference type="ARBA" id="ARBA00023004"/>
    </source>
</evidence>
<keyword evidence="5" id="KW-0479">Metal-binding</keyword>